<sequence length="123" mass="14088">MFSRNSTSLMFVSEKRPHISLVLPIYYELHDLLHDLAESKEDFADLTEDIGSAVGGSINKYIKYYTFMDASDLYYTALALDPRVKGALLLNELDEENAGRNILRTLRDDLHHKYFGTTEPLEV</sequence>
<name>A0A1F5L323_PENAI</name>
<dbReference type="Proteomes" id="UP000177622">
    <property type="component" value="Unassembled WGS sequence"/>
</dbReference>
<evidence type="ECO:0008006" key="3">
    <source>
        <dbReference type="Google" id="ProtNLM"/>
    </source>
</evidence>
<dbReference type="OrthoDB" id="2976890at2759"/>
<keyword evidence="2" id="KW-1185">Reference proteome</keyword>
<comment type="caution">
    <text evidence="1">The sequence shown here is derived from an EMBL/GenBank/DDBJ whole genome shotgun (WGS) entry which is preliminary data.</text>
</comment>
<evidence type="ECO:0000313" key="2">
    <source>
        <dbReference type="Proteomes" id="UP000177622"/>
    </source>
</evidence>
<organism evidence="1 2">
    <name type="scientific">Penicillium arizonense</name>
    <dbReference type="NCBI Taxonomy" id="1835702"/>
    <lineage>
        <taxon>Eukaryota</taxon>
        <taxon>Fungi</taxon>
        <taxon>Dikarya</taxon>
        <taxon>Ascomycota</taxon>
        <taxon>Pezizomycotina</taxon>
        <taxon>Eurotiomycetes</taxon>
        <taxon>Eurotiomycetidae</taxon>
        <taxon>Eurotiales</taxon>
        <taxon>Aspergillaceae</taxon>
        <taxon>Penicillium</taxon>
    </lineage>
</organism>
<dbReference type="STRING" id="1835702.A0A1F5L323"/>
<accession>A0A1F5L323</accession>
<dbReference type="RefSeq" id="XP_022483072.1">
    <property type="nucleotide sequence ID" value="XM_022637081.1"/>
</dbReference>
<gene>
    <name evidence="1" type="ORF">PENARI_c040G08505</name>
</gene>
<protein>
    <recommendedName>
        <fullName evidence="3">hAT-like transposase RNase-H fold domain-containing protein</fullName>
    </recommendedName>
</protein>
<dbReference type="AlphaFoldDB" id="A0A1F5L323"/>
<proteinExistence type="predicted"/>
<dbReference type="EMBL" id="LXJU01000040">
    <property type="protein sequence ID" value="OGE47614.1"/>
    <property type="molecule type" value="Genomic_DNA"/>
</dbReference>
<reference evidence="1 2" key="1">
    <citation type="journal article" date="2016" name="Sci. Rep.">
        <title>Penicillium arizonense, a new, genome sequenced fungal species, reveals a high chemical diversity in secreted metabolites.</title>
        <authorList>
            <person name="Grijseels S."/>
            <person name="Nielsen J.C."/>
            <person name="Randelovic M."/>
            <person name="Nielsen J."/>
            <person name="Nielsen K.F."/>
            <person name="Workman M."/>
            <person name="Frisvad J.C."/>
        </authorList>
    </citation>
    <scope>NUCLEOTIDE SEQUENCE [LARGE SCALE GENOMIC DNA]</scope>
    <source>
        <strain evidence="1 2">CBS 141311</strain>
    </source>
</reference>
<dbReference type="GeneID" id="34581815"/>
<evidence type="ECO:0000313" key="1">
    <source>
        <dbReference type="EMBL" id="OGE47614.1"/>
    </source>
</evidence>